<dbReference type="Pfam" id="PF06305">
    <property type="entry name" value="LapA_dom"/>
    <property type="match status" value="1"/>
</dbReference>
<dbReference type="EMBL" id="JACHXF010000007">
    <property type="protein sequence ID" value="MBB3095917.1"/>
    <property type="molecule type" value="Genomic_DNA"/>
</dbReference>
<evidence type="ECO:0000256" key="3">
    <source>
        <dbReference type="ARBA" id="ARBA00022989"/>
    </source>
</evidence>
<keyword evidence="9" id="KW-1185">Reference proteome</keyword>
<feature type="transmembrane region" description="Helical" evidence="6">
    <location>
        <begin position="42"/>
        <end position="61"/>
    </location>
</feature>
<dbReference type="GO" id="GO:0005886">
    <property type="term" value="C:plasma membrane"/>
    <property type="evidence" value="ECO:0007669"/>
    <property type="project" value="InterPro"/>
</dbReference>
<comment type="caution">
    <text evidence="8">The sequence shown here is derived from an EMBL/GenBank/DDBJ whole genome shotgun (WGS) entry which is preliminary data.</text>
</comment>
<name>A0A7W5AH04_9ACTN</name>
<proteinExistence type="predicted"/>
<evidence type="ECO:0000313" key="8">
    <source>
        <dbReference type="EMBL" id="MBB3095917.1"/>
    </source>
</evidence>
<protein>
    <submittedName>
        <fullName evidence="8">Putative integral membrane protein</fullName>
    </submittedName>
</protein>
<dbReference type="InterPro" id="IPR010445">
    <property type="entry name" value="LapA_dom"/>
</dbReference>
<keyword evidence="1" id="KW-1003">Cell membrane</keyword>
<accession>A0A7W5AH04</accession>
<keyword evidence="3 6" id="KW-1133">Transmembrane helix</keyword>
<reference evidence="8 9" key="1">
    <citation type="submission" date="2020-08" db="EMBL/GenBank/DDBJ databases">
        <title>Genomic Encyclopedia of Type Strains, Phase III (KMG-III): the genomes of soil and plant-associated and newly described type strains.</title>
        <authorList>
            <person name="Whitman W."/>
        </authorList>
    </citation>
    <scope>NUCLEOTIDE SEQUENCE [LARGE SCALE GENOMIC DNA]</scope>
    <source>
        <strain evidence="8 9">CECT 3287</strain>
    </source>
</reference>
<keyword evidence="4 6" id="KW-0472">Membrane</keyword>
<evidence type="ECO:0000256" key="5">
    <source>
        <dbReference type="SAM" id="MobiDB-lite"/>
    </source>
</evidence>
<keyword evidence="2 6" id="KW-0812">Transmembrane</keyword>
<feature type="region of interest" description="Disordered" evidence="5">
    <location>
        <begin position="1"/>
        <end position="34"/>
    </location>
</feature>
<evidence type="ECO:0000256" key="6">
    <source>
        <dbReference type="SAM" id="Phobius"/>
    </source>
</evidence>
<feature type="compositionally biased region" description="Low complexity" evidence="5">
    <location>
        <begin position="11"/>
        <end position="20"/>
    </location>
</feature>
<gene>
    <name evidence="8" type="ORF">FHR83_003587</name>
</gene>
<feature type="domain" description="Lipopolysaccharide assembly protein A" evidence="7">
    <location>
        <begin position="63"/>
        <end position="109"/>
    </location>
</feature>
<evidence type="ECO:0000256" key="4">
    <source>
        <dbReference type="ARBA" id="ARBA00023136"/>
    </source>
</evidence>
<evidence type="ECO:0000256" key="1">
    <source>
        <dbReference type="ARBA" id="ARBA00022475"/>
    </source>
</evidence>
<organism evidence="8 9">
    <name type="scientific">Actinoplanes campanulatus</name>
    <dbReference type="NCBI Taxonomy" id="113559"/>
    <lineage>
        <taxon>Bacteria</taxon>
        <taxon>Bacillati</taxon>
        <taxon>Actinomycetota</taxon>
        <taxon>Actinomycetes</taxon>
        <taxon>Micromonosporales</taxon>
        <taxon>Micromonosporaceae</taxon>
        <taxon>Actinoplanes</taxon>
    </lineage>
</organism>
<dbReference type="Proteomes" id="UP000590749">
    <property type="component" value="Unassembled WGS sequence"/>
</dbReference>
<dbReference type="AlphaFoldDB" id="A0A7W5AH04"/>
<dbReference type="RefSeq" id="WP_183221020.1">
    <property type="nucleotide sequence ID" value="NZ_BMPW01000005.1"/>
</dbReference>
<sequence>MFDDRLHTRIPSAHSAASPPQAEGVAPAASPTGRVPRTRAGATWSGICAAALLSVVLIVFIGQNSRSVQVNFLGMGGSLPLALALLIAAVGAAILTMVVGTVRIAQLRRLSHQRR</sequence>
<evidence type="ECO:0000256" key="2">
    <source>
        <dbReference type="ARBA" id="ARBA00022692"/>
    </source>
</evidence>
<feature type="transmembrane region" description="Helical" evidence="6">
    <location>
        <begin position="81"/>
        <end position="105"/>
    </location>
</feature>
<evidence type="ECO:0000259" key="7">
    <source>
        <dbReference type="Pfam" id="PF06305"/>
    </source>
</evidence>
<evidence type="ECO:0000313" key="9">
    <source>
        <dbReference type="Proteomes" id="UP000590749"/>
    </source>
</evidence>